<name>A0ABP5TWM5_9ACTN</name>
<reference evidence="2" key="1">
    <citation type="journal article" date="2019" name="Int. J. Syst. Evol. Microbiol.">
        <title>The Global Catalogue of Microorganisms (GCM) 10K type strain sequencing project: providing services to taxonomists for standard genome sequencing and annotation.</title>
        <authorList>
            <consortium name="The Broad Institute Genomics Platform"/>
            <consortium name="The Broad Institute Genome Sequencing Center for Infectious Disease"/>
            <person name="Wu L."/>
            <person name="Ma J."/>
        </authorList>
    </citation>
    <scope>NUCLEOTIDE SEQUENCE [LARGE SCALE GENOMIC DNA]</scope>
    <source>
        <strain evidence="2">JCM 3272</strain>
    </source>
</reference>
<comment type="caution">
    <text evidence="1">The sequence shown here is derived from an EMBL/GenBank/DDBJ whole genome shotgun (WGS) entry which is preliminary data.</text>
</comment>
<accession>A0ABP5TWM5</accession>
<organism evidence="1 2">
    <name type="scientific">Dactylosporangium salmoneum</name>
    <dbReference type="NCBI Taxonomy" id="53361"/>
    <lineage>
        <taxon>Bacteria</taxon>
        <taxon>Bacillati</taxon>
        <taxon>Actinomycetota</taxon>
        <taxon>Actinomycetes</taxon>
        <taxon>Micromonosporales</taxon>
        <taxon>Micromonosporaceae</taxon>
        <taxon>Dactylosporangium</taxon>
    </lineage>
</organism>
<dbReference type="EMBL" id="BAAARV010000058">
    <property type="protein sequence ID" value="GAA2363485.1"/>
    <property type="molecule type" value="Genomic_DNA"/>
</dbReference>
<gene>
    <name evidence="1" type="ORF">GCM10010170_060430</name>
</gene>
<dbReference type="Proteomes" id="UP001501444">
    <property type="component" value="Unassembled WGS sequence"/>
</dbReference>
<evidence type="ECO:0000313" key="1">
    <source>
        <dbReference type="EMBL" id="GAA2363485.1"/>
    </source>
</evidence>
<proteinExistence type="predicted"/>
<evidence type="ECO:0000313" key="2">
    <source>
        <dbReference type="Proteomes" id="UP001501444"/>
    </source>
</evidence>
<keyword evidence="2" id="KW-1185">Reference proteome</keyword>
<sequence length="64" mass="6709">MREVFFERVSEGNSTVAPVISAAMASIHSWKLVGLSPKPAAAAAAAPIAIMIGLADRTRLTDRS</sequence>
<protein>
    <submittedName>
        <fullName evidence="1">Uncharacterized protein</fullName>
    </submittedName>
</protein>